<dbReference type="SMART" id="SM00822">
    <property type="entry name" value="PKS_KR"/>
    <property type="match status" value="1"/>
</dbReference>
<dbReference type="Pfam" id="PF13561">
    <property type="entry name" value="adh_short_C2"/>
    <property type="match status" value="1"/>
</dbReference>
<dbReference type="InterPro" id="IPR036291">
    <property type="entry name" value="NAD(P)-bd_dom_sf"/>
</dbReference>
<evidence type="ECO:0000256" key="1">
    <source>
        <dbReference type="ARBA" id="ARBA00006484"/>
    </source>
</evidence>
<dbReference type="PANTHER" id="PTHR43975:SF2">
    <property type="entry name" value="EG:BACR7A4.14 PROTEIN-RELATED"/>
    <property type="match status" value="1"/>
</dbReference>
<evidence type="ECO:0000259" key="2">
    <source>
        <dbReference type="SMART" id="SM00822"/>
    </source>
</evidence>
<dbReference type="EMBL" id="BAABRT010000026">
    <property type="protein sequence ID" value="GAA5526101.1"/>
    <property type="molecule type" value="Genomic_DNA"/>
</dbReference>
<dbReference type="InterPro" id="IPR002347">
    <property type="entry name" value="SDR_fam"/>
</dbReference>
<dbReference type="InterPro" id="IPR057326">
    <property type="entry name" value="KR_dom"/>
</dbReference>
<feature type="domain" description="Ketoreductase" evidence="2">
    <location>
        <begin position="7"/>
        <end position="181"/>
    </location>
</feature>
<keyword evidence="4" id="KW-1185">Reference proteome</keyword>
<sequence>MTATGSRVVLVTGASSGIGQAIAQRFARENWRVMLAGRDAERLRAIAAPLAASATLAGDLGDSAACAALVAETLARFGRLDALINCAGIIFRKTAPTTSDAEWRQTMATNLDAPFYLSRAAMPHLIASRGSIVNIASDWGLHGGPQAAAYCASKGALVMLSKSMALDHAADGVTINAICPGDVDTPMLEKEARQRGVAYAEAMAENHAAVPTGRITRPDEVAAYCYFLCADEARQITGSAMLIDGGANA</sequence>
<dbReference type="PROSITE" id="PS00061">
    <property type="entry name" value="ADH_SHORT"/>
    <property type="match status" value="1"/>
</dbReference>
<comment type="similarity">
    <text evidence="1">Belongs to the short-chain dehydrogenases/reductases (SDR) family.</text>
</comment>
<reference evidence="3 4" key="1">
    <citation type="submission" date="2024-02" db="EMBL/GenBank/DDBJ databases">
        <title>Microbulbifer aestuariivivens NBRC 112533.</title>
        <authorList>
            <person name="Ichikawa N."/>
            <person name="Katano-Makiyama Y."/>
            <person name="Hidaka K."/>
        </authorList>
    </citation>
    <scope>NUCLEOTIDE SEQUENCE [LARGE SCALE GENOMIC DNA]</scope>
    <source>
        <strain evidence="3 4">NBRC 112533</strain>
    </source>
</reference>
<dbReference type="InterPro" id="IPR020904">
    <property type="entry name" value="Sc_DH/Rdtase_CS"/>
</dbReference>
<organism evidence="3 4">
    <name type="scientific">Microbulbifer aestuariivivens</name>
    <dbReference type="NCBI Taxonomy" id="1908308"/>
    <lineage>
        <taxon>Bacteria</taxon>
        <taxon>Pseudomonadati</taxon>
        <taxon>Pseudomonadota</taxon>
        <taxon>Gammaproteobacteria</taxon>
        <taxon>Cellvibrionales</taxon>
        <taxon>Microbulbiferaceae</taxon>
        <taxon>Microbulbifer</taxon>
    </lineage>
</organism>
<dbReference type="PANTHER" id="PTHR43975">
    <property type="entry name" value="ZGC:101858"/>
    <property type="match status" value="1"/>
</dbReference>
<name>A0ABP9WUD2_9GAMM</name>
<comment type="caution">
    <text evidence="3">The sequence shown here is derived from an EMBL/GenBank/DDBJ whole genome shotgun (WGS) entry which is preliminary data.</text>
</comment>
<evidence type="ECO:0000313" key="3">
    <source>
        <dbReference type="EMBL" id="GAA5526101.1"/>
    </source>
</evidence>
<gene>
    <name evidence="3" type="ORF">Maes01_02695</name>
</gene>
<dbReference type="CDD" id="cd05233">
    <property type="entry name" value="SDR_c"/>
    <property type="match status" value="1"/>
</dbReference>
<dbReference type="RefSeq" id="WP_345552298.1">
    <property type="nucleotide sequence ID" value="NZ_BAABRT010000026.1"/>
</dbReference>
<dbReference type="Proteomes" id="UP001408594">
    <property type="component" value="Unassembled WGS sequence"/>
</dbReference>
<evidence type="ECO:0000313" key="4">
    <source>
        <dbReference type="Proteomes" id="UP001408594"/>
    </source>
</evidence>
<proteinExistence type="inferred from homology"/>
<dbReference type="Gene3D" id="3.40.50.720">
    <property type="entry name" value="NAD(P)-binding Rossmann-like Domain"/>
    <property type="match status" value="1"/>
</dbReference>
<accession>A0ABP9WUD2</accession>
<dbReference type="PRINTS" id="PR00081">
    <property type="entry name" value="GDHRDH"/>
</dbReference>
<dbReference type="PRINTS" id="PR00080">
    <property type="entry name" value="SDRFAMILY"/>
</dbReference>
<dbReference type="SUPFAM" id="SSF51735">
    <property type="entry name" value="NAD(P)-binding Rossmann-fold domains"/>
    <property type="match status" value="1"/>
</dbReference>
<protein>
    <submittedName>
        <fullName evidence="3">3-beta-hydroxycholanate 3-dehydrogenase (NADP(+))</fullName>
    </submittedName>
</protein>